<evidence type="ECO:0000256" key="1">
    <source>
        <dbReference type="ARBA" id="ARBA00022679"/>
    </source>
</evidence>
<reference evidence="8" key="1">
    <citation type="submission" date="2020-08" db="EMBL/GenBank/DDBJ databases">
        <title>Multicomponent nature underlies the extraordinary mechanical properties of spider dragline silk.</title>
        <authorList>
            <person name="Kono N."/>
            <person name="Nakamura H."/>
            <person name="Mori M."/>
            <person name="Yoshida Y."/>
            <person name="Ohtoshi R."/>
            <person name="Malay A.D."/>
            <person name="Moran D.A.P."/>
            <person name="Tomita M."/>
            <person name="Numata K."/>
            <person name="Arakawa K."/>
        </authorList>
    </citation>
    <scope>NUCLEOTIDE SEQUENCE</scope>
</reference>
<accession>A0A8X6QVP7</accession>
<dbReference type="OrthoDB" id="1739568at2759"/>
<dbReference type="Proteomes" id="UP000887013">
    <property type="component" value="Unassembled WGS sequence"/>
</dbReference>
<evidence type="ECO:0000256" key="3">
    <source>
        <dbReference type="ARBA" id="ARBA00022722"/>
    </source>
</evidence>
<dbReference type="InterPro" id="IPR043502">
    <property type="entry name" value="DNA/RNA_pol_sf"/>
</dbReference>
<proteinExistence type="predicted"/>
<dbReference type="GO" id="GO:0003964">
    <property type="term" value="F:RNA-directed DNA polymerase activity"/>
    <property type="evidence" value="ECO:0007669"/>
    <property type="project" value="UniProtKB-KW"/>
</dbReference>
<gene>
    <name evidence="8" type="ORF">NPIL_414261</name>
</gene>
<sequence>MVDDSVDIILVFPTKLLNVLNPVFGWEMPKQVRNGDTPLPSTKPCRLFIKNRRSGYSTFDNELLAVYNTVRHSKFMLGREYVIFTDHNSLTYIFTKEFERNSRQIRYIEYIGQHTLPLLVTGGENVVADALLRIEAQSLLCPINNYSMAQSQRGDLELSVVF</sequence>
<protein>
    <recommendedName>
        <fullName evidence="7">Reverse transcriptase RNase H-like domain-containing protein</fullName>
    </recommendedName>
</protein>
<dbReference type="InterPro" id="IPR041373">
    <property type="entry name" value="RT_RNaseH"/>
</dbReference>
<keyword evidence="1" id="KW-0808">Transferase</keyword>
<evidence type="ECO:0000259" key="7">
    <source>
        <dbReference type="Pfam" id="PF17917"/>
    </source>
</evidence>
<dbReference type="Pfam" id="PF17917">
    <property type="entry name" value="RT_RNaseH"/>
    <property type="match status" value="1"/>
</dbReference>
<feature type="domain" description="Reverse transcriptase RNase H-like" evidence="7">
    <location>
        <begin position="51"/>
        <end position="111"/>
    </location>
</feature>
<keyword evidence="4" id="KW-0255">Endonuclease</keyword>
<dbReference type="SUPFAM" id="SSF56672">
    <property type="entry name" value="DNA/RNA polymerases"/>
    <property type="match status" value="1"/>
</dbReference>
<name>A0A8X6QVP7_NEPPI</name>
<keyword evidence="9" id="KW-1185">Reference proteome</keyword>
<keyword evidence="5" id="KW-0378">Hydrolase</keyword>
<evidence type="ECO:0000256" key="6">
    <source>
        <dbReference type="ARBA" id="ARBA00022918"/>
    </source>
</evidence>
<evidence type="ECO:0000313" key="9">
    <source>
        <dbReference type="Proteomes" id="UP000887013"/>
    </source>
</evidence>
<evidence type="ECO:0000313" key="8">
    <source>
        <dbReference type="EMBL" id="GFU41868.1"/>
    </source>
</evidence>
<evidence type="ECO:0000256" key="5">
    <source>
        <dbReference type="ARBA" id="ARBA00022801"/>
    </source>
</evidence>
<keyword evidence="3" id="KW-0540">Nuclease</keyword>
<evidence type="ECO:0000256" key="2">
    <source>
        <dbReference type="ARBA" id="ARBA00022695"/>
    </source>
</evidence>
<dbReference type="GO" id="GO:0004519">
    <property type="term" value="F:endonuclease activity"/>
    <property type="evidence" value="ECO:0007669"/>
    <property type="project" value="UniProtKB-KW"/>
</dbReference>
<evidence type="ECO:0000256" key="4">
    <source>
        <dbReference type="ARBA" id="ARBA00022759"/>
    </source>
</evidence>
<keyword evidence="2" id="KW-0548">Nucleotidyltransferase</keyword>
<comment type="caution">
    <text evidence="8">The sequence shown here is derived from an EMBL/GenBank/DDBJ whole genome shotgun (WGS) entry which is preliminary data.</text>
</comment>
<dbReference type="EMBL" id="BMAW01085206">
    <property type="protein sequence ID" value="GFU41868.1"/>
    <property type="molecule type" value="Genomic_DNA"/>
</dbReference>
<keyword evidence="6" id="KW-0695">RNA-directed DNA polymerase</keyword>
<dbReference type="GO" id="GO:0016787">
    <property type="term" value="F:hydrolase activity"/>
    <property type="evidence" value="ECO:0007669"/>
    <property type="project" value="UniProtKB-KW"/>
</dbReference>
<dbReference type="AlphaFoldDB" id="A0A8X6QVP7"/>
<organism evidence="8 9">
    <name type="scientific">Nephila pilipes</name>
    <name type="common">Giant wood spider</name>
    <name type="synonym">Nephila maculata</name>
    <dbReference type="NCBI Taxonomy" id="299642"/>
    <lineage>
        <taxon>Eukaryota</taxon>
        <taxon>Metazoa</taxon>
        <taxon>Ecdysozoa</taxon>
        <taxon>Arthropoda</taxon>
        <taxon>Chelicerata</taxon>
        <taxon>Arachnida</taxon>
        <taxon>Araneae</taxon>
        <taxon>Araneomorphae</taxon>
        <taxon>Entelegynae</taxon>
        <taxon>Araneoidea</taxon>
        <taxon>Nephilidae</taxon>
        <taxon>Nephila</taxon>
    </lineage>
</organism>